<comment type="caution">
    <text evidence="1">The sequence shown here is derived from an EMBL/GenBank/DDBJ whole genome shotgun (WGS) entry which is preliminary data.</text>
</comment>
<dbReference type="Proteomes" id="UP000265520">
    <property type="component" value="Unassembled WGS sequence"/>
</dbReference>
<name>A0A392VC02_9FABA</name>
<sequence>MDSMDLGDSHDGVELGDFGMGLVSEVLERSCVLQGGEHG</sequence>
<accession>A0A392VC02</accession>
<evidence type="ECO:0000313" key="1">
    <source>
        <dbReference type="EMBL" id="MCI84000.1"/>
    </source>
</evidence>
<feature type="non-terminal residue" evidence="1">
    <location>
        <position position="39"/>
    </location>
</feature>
<protein>
    <submittedName>
        <fullName evidence="1">Uncharacterized protein</fullName>
    </submittedName>
</protein>
<dbReference type="AlphaFoldDB" id="A0A392VC02"/>
<dbReference type="EMBL" id="LXQA011080419">
    <property type="protein sequence ID" value="MCI84000.1"/>
    <property type="molecule type" value="Genomic_DNA"/>
</dbReference>
<proteinExistence type="predicted"/>
<organism evidence="1 2">
    <name type="scientific">Trifolium medium</name>
    <dbReference type="NCBI Taxonomy" id="97028"/>
    <lineage>
        <taxon>Eukaryota</taxon>
        <taxon>Viridiplantae</taxon>
        <taxon>Streptophyta</taxon>
        <taxon>Embryophyta</taxon>
        <taxon>Tracheophyta</taxon>
        <taxon>Spermatophyta</taxon>
        <taxon>Magnoliopsida</taxon>
        <taxon>eudicotyledons</taxon>
        <taxon>Gunneridae</taxon>
        <taxon>Pentapetalae</taxon>
        <taxon>rosids</taxon>
        <taxon>fabids</taxon>
        <taxon>Fabales</taxon>
        <taxon>Fabaceae</taxon>
        <taxon>Papilionoideae</taxon>
        <taxon>50 kb inversion clade</taxon>
        <taxon>NPAAA clade</taxon>
        <taxon>Hologalegina</taxon>
        <taxon>IRL clade</taxon>
        <taxon>Trifolieae</taxon>
        <taxon>Trifolium</taxon>
    </lineage>
</organism>
<reference evidence="1 2" key="1">
    <citation type="journal article" date="2018" name="Front. Plant Sci.">
        <title>Red Clover (Trifolium pratense) and Zigzag Clover (T. medium) - A Picture of Genomic Similarities and Differences.</title>
        <authorList>
            <person name="Dluhosova J."/>
            <person name="Istvanek J."/>
            <person name="Nedelnik J."/>
            <person name="Repkova J."/>
        </authorList>
    </citation>
    <scope>NUCLEOTIDE SEQUENCE [LARGE SCALE GENOMIC DNA]</scope>
    <source>
        <strain evidence="2">cv. 10/8</strain>
        <tissue evidence="1">Leaf</tissue>
    </source>
</reference>
<evidence type="ECO:0000313" key="2">
    <source>
        <dbReference type="Proteomes" id="UP000265520"/>
    </source>
</evidence>
<keyword evidence="2" id="KW-1185">Reference proteome</keyword>